<gene>
    <name evidence="1" type="ORF">HJG60_009135</name>
</gene>
<organism evidence="1 2">
    <name type="scientific">Phyllostomus discolor</name>
    <name type="common">pale spear-nosed bat</name>
    <dbReference type="NCBI Taxonomy" id="89673"/>
    <lineage>
        <taxon>Eukaryota</taxon>
        <taxon>Metazoa</taxon>
        <taxon>Chordata</taxon>
        <taxon>Craniata</taxon>
        <taxon>Vertebrata</taxon>
        <taxon>Euteleostomi</taxon>
        <taxon>Mammalia</taxon>
        <taxon>Eutheria</taxon>
        <taxon>Laurasiatheria</taxon>
        <taxon>Chiroptera</taxon>
        <taxon>Yangochiroptera</taxon>
        <taxon>Phyllostomidae</taxon>
        <taxon>Phyllostominae</taxon>
        <taxon>Phyllostomus</taxon>
    </lineage>
</organism>
<reference evidence="1 2" key="1">
    <citation type="journal article" date="2020" name="Nature">
        <title>Six reference-quality genomes reveal evolution of bat adaptations.</title>
        <authorList>
            <person name="Jebb D."/>
            <person name="Huang Z."/>
            <person name="Pippel M."/>
            <person name="Hughes G.M."/>
            <person name="Lavrichenko K."/>
            <person name="Devanna P."/>
            <person name="Winkler S."/>
            <person name="Jermiin L.S."/>
            <person name="Skirmuntt E.C."/>
            <person name="Katzourakis A."/>
            <person name="Burkitt-Gray L."/>
            <person name="Ray D.A."/>
            <person name="Sullivan K.A.M."/>
            <person name="Roscito J.G."/>
            <person name="Kirilenko B.M."/>
            <person name="Davalos L.M."/>
            <person name="Corthals A.P."/>
            <person name="Power M.L."/>
            <person name="Jones G."/>
            <person name="Ransome R.D."/>
            <person name="Dechmann D.K.N."/>
            <person name="Locatelli A.G."/>
            <person name="Puechmaille S.J."/>
            <person name="Fedrigo O."/>
            <person name="Jarvis E.D."/>
            <person name="Hiller M."/>
            <person name="Vernes S.C."/>
            <person name="Myers E.W."/>
            <person name="Teeling E.C."/>
        </authorList>
    </citation>
    <scope>NUCLEOTIDE SEQUENCE [LARGE SCALE GENOMIC DNA]</scope>
    <source>
        <strain evidence="1">Bat1K_MPI-CBG_1</strain>
    </source>
</reference>
<dbReference type="Proteomes" id="UP000664940">
    <property type="component" value="Unassembled WGS sequence"/>
</dbReference>
<name>A0A834DH97_9CHIR</name>
<sequence length="125" mass="13608">MQARAPAHPVEVEGMYTRGSSSLSNFRGLPTSRCHFCFWFAAPKVTRVGRTSVWLCVPRVVVGSPLEPSMRSGHSGHEPDRGRCSCLLCSRPTAVVTPCCFCLLPPSEAEGCTPCSWDKPSPPCR</sequence>
<evidence type="ECO:0000313" key="2">
    <source>
        <dbReference type="Proteomes" id="UP000664940"/>
    </source>
</evidence>
<protein>
    <submittedName>
        <fullName evidence="1">Uncharacterized protein</fullName>
    </submittedName>
</protein>
<proteinExistence type="predicted"/>
<comment type="caution">
    <text evidence="1">The sequence shown here is derived from an EMBL/GenBank/DDBJ whole genome shotgun (WGS) entry which is preliminary data.</text>
</comment>
<accession>A0A834DH97</accession>
<evidence type="ECO:0000313" key="1">
    <source>
        <dbReference type="EMBL" id="KAF6078262.1"/>
    </source>
</evidence>
<dbReference type="AlphaFoldDB" id="A0A834DH97"/>
<dbReference type="EMBL" id="JABVXQ010000014">
    <property type="protein sequence ID" value="KAF6078262.1"/>
    <property type="molecule type" value="Genomic_DNA"/>
</dbReference>